<evidence type="ECO:0000313" key="3">
    <source>
        <dbReference type="Proteomes" id="UP000612361"/>
    </source>
</evidence>
<dbReference type="EMBL" id="JACOGG010000002">
    <property type="protein sequence ID" value="MBC3934098.1"/>
    <property type="molecule type" value="Genomic_DNA"/>
</dbReference>
<name>A0A923KYB0_9BURK</name>
<keyword evidence="3" id="KW-1185">Reference proteome</keyword>
<sequence>MHYPTLQHYLSRLQSALSNSQLWLDEQGRARGRYFNASLTTAFQAIRSGQDQQVIAYEAYARSFDPTDQGLNVWRLLEFVANDEESVELDRLCRLLHTMNFYRQSGVRQLDLYLSVHSRLLAAIEGNHGMAFRRILDVLELPHQHIILQMPAATASQRWVLAHVVENYRRNGFRVGVNAANLEQAIDLLQRVRPDAIKIDIYAANRPELQINLLEQAERAQCQVIFKRIEQQEKFDALQNSHGTASPYLVQGFLFDIPAAELPVTTSFTQTLPSAVYAQARQSA</sequence>
<reference evidence="2" key="1">
    <citation type="submission" date="2020-08" db="EMBL/GenBank/DDBJ databases">
        <title>Novel species isolated from subtropical streams in China.</title>
        <authorList>
            <person name="Lu H."/>
        </authorList>
    </citation>
    <scope>NUCLEOTIDE SEQUENCE</scope>
    <source>
        <strain evidence="2">CY7W</strain>
    </source>
</reference>
<dbReference type="Pfam" id="PF00563">
    <property type="entry name" value="EAL"/>
    <property type="match status" value="1"/>
</dbReference>
<proteinExistence type="predicted"/>
<dbReference type="Proteomes" id="UP000612361">
    <property type="component" value="Unassembled WGS sequence"/>
</dbReference>
<protein>
    <submittedName>
        <fullName evidence="2">EAL domain-containing protein</fullName>
    </submittedName>
</protein>
<dbReference type="InterPro" id="IPR001633">
    <property type="entry name" value="EAL_dom"/>
</dbReference>
<dbReference type="SUPFAM" id="SSF141868">
    <property type="entry name" value="EAL domain-like"/>
    <property type="match status" value="1"/>
</dbReference>
<evidence type="ECO:0000259" key="1">
    <source>
        <dbReference type="PROSITE" id="PS50883"/>
    </source>
</evidence>
<organism evidence="2 3">
    <name type="scientific">Undibacterium rugosum</name>
    <dbReference type="NCBI Taxonomy" id="2762291"/>
    <lineage>
        <taxon>Bacteria</taxon>
        <taxon>Pseudomonadati</taxon>
        <taxon>Pseudomonadota</taxon>
        <taxon>Betaproteobacteria</taxon>
        <taxon>Burkholderiales</taxon>
        <taxon>Oxalobacteraceae</taxon>
        <taxon>Undibacterium</taxon>
    </lineage>
</organism>
<accession>A0A923KYB0</accession>
<dbReference type="AlphaFoldDB" id="A0A923KYB0"/>
<feature type="domain" description="EAL" evidence="1">
    <location>
        <begin position="21"/>
        <end position="272"/>
    </location>
</feature>
<dbReference type="InterPro" id="IPR035919">
    <property type="entry name" value="EAL_sf"/>
</dbReference>
<dbReference type="Gene3D" id="3.20.20.450">
    <property type="entry name" value="EAL domain"/>
    <property type="match status" value="1"/>
</dbReference>
<dbReference type="PROSITE" id="PS50883">
    <property type="entry name" value="EAL"/>
    <property type="match status" value="1"/>
</dbReference>
<dbReference type="SMART" id="SM00052">
    <property type="entry name" value="EAL"/>
    <property type="match status" value="1"/>
</dbReference>
<evidence type="ECO:0000313" key="2">
    <source>
        <dbReference type="EMBL" id="MBC3934098.1"/>
    </source>
</evidence>
<comment type="caution">
    <text evidence="2">The sequence shown here is derived from an EMBL/GenBank/DDBJ whole genome shotgun (WGS) entry which is preliminary data.</text>
</comment>
<dbReference type="RefSeq" id="WP_186879738.1">
    <property type="nucleotide sequence ID" value="NZ_JACOGG010000002.1"/>
</dbReference>
<gene>
    <name evidence="2" type="ORF">H8K47_01875</name>
</gene>